<accession>A0A0F9V8M7</accession>
<gene>
    <name evidence="1" type="ORF">LCGC14_0514720</name>
</gene>
<dbReference type="EMBL" id="LAZR01000633">
    <property type="protein sequence ID" value="KKN62193.1"/>
    <property type="molecule type" value="Genomic_DNA"/>
</dbReference>
<protein>
    <submittedName>
        <fullName evidence="1">Uncharacterized protein</fullName>
    </submittedName>
</protein>
<evidence type="ECO:0000313" key="1">
    <source>
        <dbReference type="EMBL" id="KKN62193.1"/>
    </source>
</evidence>
<sequence>MTYVIKRKFRGLLGDDVDNSQMTSFIQHVQTSDAGVTQTLPSLMDSLTVNHLVVKRTLKIPARTDGYK</sequence>
<dbReference type="AlphaFoldDB" id="A0A0F9V8M7"/>
<reference evidence="1" key="1">
    <citation type="journal article" date="2015" name="Nature">
        <title>Complex archaea that bridge the gap between prokaryotes and eukaryotes.</title>
        <authorList>
            <person name="Spang A."/>
            <person name="Saw J.H."/>
            <person name="Jorgensen S.L."/>
            <person name="Zaremba-Niedzwiedzka K."/>
            <person name="Martijn J."/>
            <person name="Lind A.E."/>
            <person name="van Eijk R."/>
            <person name="Schleper C."/>
            <person name="Guy L."/>
            <person name="Ettema T.J."/>
        </authorList>
    </citation>
    <scope>NUCLEOTIDE SEQUENCE</scope>
</reference>
<comment type="caution">
    <text evidence="1">The sequence shown here is derived from an EMBL/GenBank/DDBJ whole genome shotgun (WGS) entry which is preliminary data.</text>
</comment>
<organism evidence="1">
    <name type="scientific">marine sediment metagenome</name>
    <dbReference type="NCBI Taxonomy" id="412755"/>
    <lineage>
        <taxon>unclassified sequences</taxon>
        <taxon>metagenomes</taxon>
        <taxon>ecological metagenomes</taxon>
    </lineage>
</organism>
<name>A0A0F9V8M7_9ZZZZ</name>
<proteinExistence type="predicted"/>